<evidence type="ECO:0000259" key="7">
    <source>
        <dbReference type="Pfam" id="PF00775"/>
    </source>
</evidence>
<keyword evidence="5" id="KW-0560">Oxidoreductase</keyword>
<evidence type="ECO:0000313" key="10">
    <source>
        <dbReference type="Proteomes" id="UP001362999"/>
    </source>
</evidence>
<reference evidence="9 10" key="1">
    <citation type="journal article" date="2024" name="J Genomics">
        <title>Draft genome sequencing and assembly of Favolaschia claudopus CIRM-BRFM 2984 isolated from oak limbs.</title>
        <authorList>
            <person name="Navarro D."/>
            <person name="Drula E."/>
            <person name="Chaduli D."/>
            <person name="Cazenave R."/>
            <person name="Ahrendt S."/>
            <person name="Wang J."/>
            <person name="Lipzen A."/>
            <person name="Daum C."/>
            <person name="Barry K."/>
            <person name="Grigoriev I.V."/>
            <person name="Favel A."/>
            <person name="Rosso M.N."/>
            <person name="Martin F."/>
        </authorList>
    </citation>
    <scope>NUCLEOTIDE SEQUENCE [LARGE SCALE GENOMIC DNA]</scope>
    <source>
        <strain evidence="9 10">CIRM-BRFM 2984</strain>
    </source>
</reference>
<keyword evidence="3" id="KW-0479">Metal-binding</keyword>
<name>A0AAW0BBA3_9AGAR</name>
<dbReference type="PANTHER" id="PTHR33711">
    <property type="entry name" value="DIOXYGENASE, PUTATIVE (AFU_ORTHOLOGUE AFUA_2G02910)-RELATED"/>
    <property type="match status" value="1"/>
</dbReference>
<dbReference type="GO" id="GO:0018576">
    <property type="term" value="F:catechol 1,2-dioxygenase activity"/>
    <property type="evidence" value="ECO:0007669"/>
    <property type="project" value="InterPro"/>
</dbReference>
<dbReference type="AlphaFoldDB" id="A0AAW0BBA3"/>
<feature type="domain" description="Intradiol ring-cleavage dioxygenases" evidence="7">
    <location>
        <begin position="127"/>
        <end position="310"/>
    </location>
</feature>
<dbReference type="InterPro" id="IPR007535">
    <property type="entry name" value="Catechol_dOase_N"/>
</dbReference>
<evidence type="ECO:0000256" key="5">
    <source>
        <dbReference type="ARBA" id="ARBA00023002"/>
    </source>
</evidence>
<evidence type="ECO:0000256" key="4">
    <source>
        <dbReference type="ARBA" id="ARBA00022964"/>
    </source>
</evidence>
<dbReference type="GO" id="GO:0008199">
    <property type="term" value="F:ferric iron binding"/>
    <property type="evidence" value="ECO:0007669"/>
    <property type="project" value="InterPro"/>
</dbReference>
<comment type="similarity">
    <text evidence="2">Belongs to the intradiol ring-cleavage dioxygenase family.</text>
</comment>
<sequence>MSEASIRKANQLAHKHGIDLSKLPKSLDLTVDNITEVVHAANANCQDERLRFIFKSLVNHLHNFARETSMTTEEWVSAIDFLNNTTRKGADIREESILVLGVLGLLTLDETLNNPTVPGATEGSLLGPFFATNTIEFQNGESIASEGKGEYLWVEGKVLDTKGNPIPNCAIDTWETDGDGLYDVQYDAGGTTDCRGRLHTAEDGSYCYRAVVPVSYPIPGDGTAGQLAKALGRHLFRPAHLHMVLEAEGFEKLVTALYFKGDPYLTSDVTFGVKSSLVVEATIEMDPEVARKRGFREAKEHEVVRYDFVLATAEEAKEAKEAKRRAGLKAQANFAA</sequence>
<keyword evidence="4 9" id="KW-0223">Dioxygenase</keyword>
<dbReference type="GO" id="GO:0009712">
    <property type="term" value="P:catechol-containing compound metabolic process"/>
    <property type="evidence" value="ECO:0007669"/>
    <property type="project" value="InterPro"/>
</dbReference>
<dbReference type="Pfam" id="PF04444">
    <property type="entry name" value="Dioxygenase_N"/>
    <property type="match status" value="1"/>
</dbReference>
<evidence type="ECO:0000259" key="8">
    <source>
        <dbReference type="Pfam" id="PF04444"/>
    </source>
</evidence>
<proteinExistence type="inferred from homology"/>
<evidence type="ECO:0000313" key="9">
    <source>
        <dbReference type="EMBL" id="KAK7023237.1"/>
    </source>
</evidence>
<accession>A0AAW0BBA3</accession>
<dbReference type="InterPro" id="IPR015889">
    <property type="entry name" value="Intradiol_dOase_core"/>
</dbReference>
<evidence type="ECO:0000256" key="2">
    <source>
        <dbReference type="ARBA" id="ARBA00007825"/>
    </source>
</evidence>
<dbReference type="PANTHER" id="PTHR33711:SF7">
    <property type="entry name" value="INTRADIOL RING-CLEAVAGE DIOXYGENASES DOMAIN-CONTAINING PROTEIN-RELATED"/>
    <property type="match status" value="1"/>
</dbReference>
<dbReference type="EMBL" id="JAWWNJ010000036">
    <property type="protein sequence ID" value="KAK7023237.1"/>
    <property type="molecule type" value="Genomic_DNA"/>
</dbReference>
<dbReference type="InterPro" id="IPR050770">
    <property type="entry name" value="Intradiol_RC_Dioxygenase"/>
</dbReference>
<dbReference type="Gene3D" id="2.60.130.10">
    <property type="entry name" value="Aromatic compound dioxygenase"/>
    <property type="match status" value="1"/>
</dbReference>
<dbReference type="Pfam" id="PF00775">
    <property type="entry name" value="Dioxygenase_C"/>
    <property type="match status" value="1"/>
</dbReference>
<keyword evidence="10" id="KW-1185">Reference proteome</keyword>
<evidence type="ECO:0000256" key="1">
    <source>
        <dbReference type="ARBA" id="ARBA00001965"/>
    </source>
</evidence>
<gene>
    <name evidence="9" type="ORF">R3P38DRAFT_3195244</name>
</gene>
<comment type="caution">
    <text evidence="9">The sequence shown here is derived from an EMBL/GenBank/DDBJ whole genome shotgun (WGS) entry which is preliminary data.</text>
</comment>
<evidence type="ECO:0000256" key="6">
    <source>
        <dbReference type="ARBA" id="ARBA00023004"/>
    </source>
</evidence>
<dbReference type="Proteomes" id="UP001362999">
    <property type="component" value="Unassembled WGS sequence"/>
</dbReference>
<keyword evidence="6" id="KW-0408">Iron</keyword>
<dbReference type="InterPro" id="IPR000627">
    <property type="entry name" value="Intradiol_dOase_C"/>
</dbReference>
<organism evidence="9 10">
    <name type="scientific">Favolaschia claudopus</name>
    <dbReference type="NCBI Taxonomy" id="2862362"/>
    <lineage>
        <taxon>Eukaryota</taxon>
        <taxon>Fungi</taxon>
        <taxon>Dikarya</taxon>
        <taxon>Basidiomycota</taxon>
        <taxon>Agaricomycotina</taxon>
        <taxon>Agaricomycetes</taxon>
        <taxon>Agaricomycetidae</taxon>
        <taxon>Agaricales</taxon>
        <taxon>Marasmiineae</taxon>
        <taxon>Mycenaceae</taxon>
        <taxon>Favolaschia</taxon>
    </lineage>
</organism>
<protein>
    <submittedName>
        <fullName evidence="9">Intradiol ring-cleavage dioxygenase</fullName>
    </submittedName>
</protein>
<feature type="domain" description="Catechol dioxygenase N-terminal" evidence="8">
    <location>
        <begin position="47"/>
        <end position="119"/>
    </location>
</feature>
<dbReference type="SUPFAM" id="SSF49482">
    <property type="entry name" value="Aromatic compound dioxygenase"/>
    <property type="match status" value="1"/>
</dbReference>
<evidence type="ECO:0000256" key="3">
    <source>
        <dbReference type="ARBA" id="ARBA00022723"/>
    </source>
</evidence>
<comment type="cofactor">
    <cofactor evidence="1">
        <name>Fe(3+)</name>
        <dbReference type="ChEBI" id="CHEBI:29034"/>
    </cofactor>
</comment>